<keyword evidence="1" id="KW-1185">Reference proteome</keyword>
<sequence>MYCCCQRPHLKARSSDRTKRLKHSELRQCGSCATWNYAFCNGVELNNNKEPLYCSDCQQLPILPAWGPIEHFTNTCPIDNYVALIFIYKVLLKR</sequence>
<protein>
    <submittedName>
        <fullName evidence="2">Uncharacterized protein</fullName>
    </submittedName>
</protein>
<dbReference type="WBParaSite" id="PDA_v2.g10352.t1">
    <property type="protein sequence ID" value="PDA_v2.g10352.t1"/>
    <property type="gene ID" value="PDA_v2.g10352"/>
</dbReference>
<proteinExistence type="predicted"/>
<dbReference type="Proteomes" id="UP000887578">
    <property type="component" value="Unplaced"/>
</dbReference>
<evidence type="ECO:0000313" key="2">
    <source>
        <dbReference type="WBParaSite" id="PDA_v2.g10352.t1"/>
    </source>
</evidence>
<organism evidence="1 2">
    <name type="scientific">Panagrolaimus davidi</name>
    <dbReference type="NCBI Taxonomy" id="227884"/>
    <lineage>
        <taxon>Eukaryota</taxon>
        <taxon>Metazoa</taxon>
        <taxon>Ecdysozoa</taxon>
        <taxon>Nematoda</taxon>
        <taxon>Chromadorea</taxon>
        <taxon>Rhabditida</taxon>
        <taxon>Tylenchina</taxon>
        <taxon>Panagrolaimomorpha</taxon>
        <taxon>Panagrolaimoidea</taxon>
        <taxon>Panagrolaimidae</taxon>
        <taxon>Panagrolaimus</taxon>
    </lineage>
</organism>
<dbReference type="AlphaFoldDB" id="A0A914NY14"/>
<evidence type="ECO:0000313" key="1">
    <source>
        <dbReference type="Proteomes" id="UP000887578"/>
    </source>
</evidence>
<name>A0A914NY14_9BILA</name>
<accession>A0A914NY14</accession>
<reference evidence="2" key="1">
    <citation type="submission" date="2022-11" db="UniProtKB">
        <authorList>
            <consortium name="WormBaseParasite"/>
        </authorList>
    </citation>
    <scope>IDENTIFICATION</scope>
</reference>